<dbReference type="GO" id="GO:0016763">
    <property type="term" value="F:pentosyltransferase activity"/>
    <property type="evidence" value="ECO:0007669"/>
    <property type="project" value="TreeGrafter"/>
</dbReference>
<dbReference type="AlphaFoldDB" id="A0A150J7A7"/>
<gene>
    <name evidence="8" type="ORF">AN188_01505</name>
</gene>
<evidence type="ECO:0000256" key="5">
    <source>
        <dbReference type="ARBA" id="ARBA00022692"/>
    </source>
</evidence>
<name>A0A150J7A7_9EURY</name>
<comment type="subcellular location">
    <subcellularLocation>
        <location evidence="1">Cell membrane</location>
        <topology evidence="1">Multi-pass membrane protein</topology>
    </subcellularLocation>
</comment>
<accession>A0A150J7A7</accession>
<evidence type="ECO:0000256" key="6">
    <source>
        <dbReference type="ARBA" id="ARBA00022989"/>
    </source>
</evidence>
<accession>A0A150JFF3</accession>
<keyword evidence="3" id="KW-0328">Glycosyltransferase</keyword>
<dbReference type="Proteomes" id="UP000092420">
    <property type="component" value="Unassembled WGS sequence"/>
</dbReference>
<proteinExistence type="predicted"/>
<protein>
    <submittedName>
        <fullName evidence="8">Uncharacterized protein</fullName>
    </submittedName>
</protein>
<keyword evidence="7" id="KW-0472">Membrane</keyword>
<evidence type="ECO:0000256" key="3">
    <source>
        <dbReference type="ARBA" id="ARBA00022676"/>
    </source>
</evidence>
<dbReference type="GO" id="GO:0005886">
    <property type="term" value="C:plasma membrane"/>
    <property type="evidence" value="ECO:0007669"/>
    <property type="project" value="UniProtKB-SubCell"/>
</dbReference>
<organism evidence="8 9">
    <name type="scientific">Candidatus Methanofastidiosum methylothiophilum</name>
    <dbReference type="NCBI Taxonomy" id="1705564"/>
    <lineage>
        <taxon>Archaea</taxon>
        <taxon>Methanobacteriati</taxon>
        <taxon>Methanobacteriota</taxon>
        <taxon>Stenosarchaea group</taxon>
        <taxon>Candidatus Methanofastidiosia</taxon>
        <taxon>Candidatus Methanofastidiosales</taxon>
        <taxon>Candidatus Methanofastidiosaceae</taxon>
        <taxon>Candidatus Methanofastidiosum</taxon>
    </lineage>
</organism>
<keyword evidence="5" id="KW-0812">Transmembrane</keyword>
<evidence type="ECO:0000313" key="9">
    <source>
        <dbReference type="Proteomes" id="UP000092420"/>
    </source>
</evidence>
<dbReference type="InterPro" id="IPR050297">
    <property type="entry name" value="LipidA_mod_glycosyltrf_83"/>
</dbReference>
<dbReference type="GO" id="GO:0008610">
    <property type="term" value="P:lipid biosynthetic process"/>
    <property type="evidence" value="ECO:0007669"/>
    <property type="project" value="UniProtKB-ARBA"/>
</dbReference>
<evidence type="ECO:0000256" key="1">
    <source>
        <dbReference type="ARBA" id="ARBA00004651"/>
    </source>
</evidence>
<dbReference type="PANTHER" id="PTHR33908">
    <property type="entry name" value="MANNOSYLTRANSFERASE YKCB-RELATED"/>
    <property type="match status" value="1"/>
</dbReference>
<evidence type="ECO:0000256" key="2">
    <source>
        <dbReference type="ARBA" id="ARBA00022475"/>
    </source>
</evidence>
<dbReference type="PANTHER" id="PTHR33908:SF11">
    <property type="entry name" value="MEMBRANE PROTEIN"/>
    <property type="match status" value="1"/>
</dbReference>
<evidence type="ECO:0000256" key="4">
    <source>
        <dbReference type="ARBA" id="ARBA00022679"/>
    </source>
</evidence>
<dbReference type="EMBL" id="LNJB01000030">
    <property type="protein sequence ID" value="KYC53142.1"/>
    <property type="molecule type" value="Genomic_DNA"/>
</dbReference>
<evidence type="ECO:0000256" key="7">
    <source>
        <dbReference type="ARBA" id="ARBA00023136"/>
    </source>
</evidence>
<evidence type="ECO:0000313" key="8">
    <source>
        <dbReference type="EMBL" id="KYC53142.1"/>
    </source>
</evidence>
<keyword evidence="2" id="KW-1003">Cell membrane</keyword>
<reference evidence="8 9" key="1">
    <citation type="journal article" date="2016" name="ISME J.">
        <title>Chasing the elusive Euryarchaeota class WSA2: genomes reveal a uniquely fastidious methyl-reducing methanogen.</title>
        <authorList>
            <person name="Nobu M.K."/>
            <person name="Narihiro T."/>
            <person name="Kuroda K."/>
            <person name="Mei R."/>
            <person name="Liu W.T."/>
        </authorList>
    </citation>
    <scope>NUCLEOTIDE SEQUENCE [LARGE SCALE GENOMIC DNA]</scope>
    <source>
        <strain evidence="8">ADurb1013_Bin02101</strain>
    </source>
</reference>
<sequence>MSGLNIDRIILYFSLVFVIVGGIVYSFILGDQIRFRDEGHYLKIANNVIKHSIYSYDDNAIIPTTFHPPGYPLILASIVSIGGGFFAIRMVNFFFLACCIVLLTAILRKHGFVVGAQWVPLIVLCYPVLFFTASTLYPQIIATAIFLFIIYMIDAFSLSLGKAFIVGVLYGLLLMISPSFVLMGPVFLATPYILRKSVPRLYIIGLIVGVVVVLTPWVVRNYLVFDRLVILSSNAGKTFILGNSENSKPNEGEIVDVSRYTDEIKRKGLDEIDGDKYYKQKAFEWIKNNPQDASILYLRKLLNYFNFRNDLATRTEQSVLRDVIMFITYYCILLFALFRFYLIKRFPMQRIEIFLLIVYLMSAVMNAFFLPRIRYRLPYDVLLICFSAITLDYLIGLLSKKSFNVRENDT</sequence>
<keyword evidence="6" id="KW-1133">Transmembrane helix</keyword>
<keyword evidence="4" id="KW-0808">Transferase</keyword>
<comment type="caution">
    <text evidence="8">The sequence shown here is derived from an EMBL/GenBank/DDBJ whole genome shotgun (WGS) entry which is preliminary data.</text>
</comment>